<dbReference type="Gene3D" id="3.20.20.80">
    <property type="entry name" value="Glycosidases"/>
    <property type="match status" value="1"/>
</dbReference>
<dbReference type="AlphaFoldDB" id="A0A286U7S4"/>
<dbReference type="OrthoDB" id="2338662at2759"/>
<sequence>MQLCIFLASLVVGAYGQTWCGKHYMENSTVVEPGGEFPTTETSNEPLISFRCAPAIKPYLQEDTEGSIIIDTQITHSKVFGTSPIKAPDSISELRLLISVNGHALASGSIPLNSTAQEVQIPLESLTPQKEAFDIECTVVTSDGQEFRSNTTLLRLPDRNDGGSVTKMDSRTGALLVRDNKTGAWNPLFALGFYTSFSDYLATNLSVLNDLKERGFTIVHPVPDFDNQTALNEVLDRMEEVGLYLMYDMRFTYMNLTSVTEQVNMIKSRKNLLLWYTGDEPDGTSDPLNATTITYDLINELDGYHPVSLVLNCQNYFFPEYTAGTDVVMQDAYPISINATFSVEWHTPCTPDYGDCGCDNCNGDFFDISTRMDEFSERLDILGWRRTKTVWAVPQAFGGSEYWARAPTGNEWLVEAVLSINHGAKGIVPWIDPTPPDIKNTSTILAQALPTITPFLFDPTVTFTPLKQNFIDAGLWRTESRTLLLAANLFNASATYTVSLPDDSIIHTTQVFSSGGSLRVVGSKMTLNLDPLGAVGFIIEDVSTQ</sequence>
<reference evidence="2 3" key="1">
    <citation type="journal article" date="2017" name="Mol. Ecol.">
        <title>Comparative and population genomic landscape of Phellinus noxius: A hypervariable fungus causing root rot in trees.</title>
        <authorList>
            <person name="Chung C.L."/>
            <person name="Lee T.J."/>
            <person name="Akiba M."/>
            <person name="Lee H.H."/>
            <person name="Kuo T.H."/>
            <person name="Liu D."/>
            <person name="Ke H.M."/>
            <person name="Yokoi T."/>
            <person name="Roa M.B."/>
            <person name="Lu M.J."/>
            <person name="Chang Y.Y."/>
            <person name="Ann P.J."/>
            <person name="Tsai J.N."/>
            <person name="Chen C.Y."/>
            <person name="Tzean S.S."/>
            <person name="Ota Y."/>
            <person name="Hattori T."/>
            <person name="Sahashi N."/>
            <person name="Liou R.F."/>
            <person name="Kikuchi T."/>
            <person name="Tsai I.J."/>
        </authorList>
    </citation>
    <scope>NUCLEOTIDE SEQUENCE [LARGE SCALE GENOMIC DNA]</scope>
    <source>
        <strain evidence="2 3">FFPRI411160</strain>
    </source>
</reference>
<name>A0A286U7S4_9AGAM</name>
<dbReference type="STRING" id="2282107.A0A286U7S4"/>
<keyword evidence="3" id="KW-1185">Reference proteome</keyword>
<comment type="caution">
    <text evidence="2">The sequence shown here is derived from an EMBL/GenBank/DDBJ whole genome shotgun (WGS) entry which is preliminary data.</text>
</comment>
<feature type="chain" id="PRO_5013615239" description="Glycoside hydrolase subgroup catalytic core" evidence="1">
    <location>
        <begin position="17"/>
        <end position="545"/>
    </location>
</feature>
<evidence type="ECO:0000313" key="3">
    <source>
        <dbReference type="Proteomes" id="UP000217199"/>
    </source>
</evidence>
<keyword evidence="1" id="KW-0732">Signal</keyword>
<dbReference type="EMBL" id="NBII01000009">
    <property type="protein sequence ID" value="PAV15643.1"/>
    <property type="molecule type" value="Genomic_DNA"/>
</dbReference>
<evidence type="ECO:0000313" key="2">
    <source>
        <dbReference type="EMBL" id="PAV15643.1"/>
    </source>
</evidence>
<dbReference type="InParanoid" id="A0A286U7S4"/>
<feature type="signal peptide" evidence="1">
    <location>
        <begin position="1"/>
        <end position="16"/>
    </location>
</feature>
<protein>
    <recommendedName>
        <fullName evidence="4">Glycoside hydrolase subgroup catalytic core</fullName>
    </recommendedName>
</protein>
<organism evidence="2 3">
    <name type="scientific">Pyrrhoderma noxium</name>
    <dbReference type="NCBI Taxonomy" id="2282107"/>
    <lineage>
        <taxon>Eukaryota</taxon>
        <taxon>Fungi</taxon>
        <taxon>Dikarya</taxon>
        <taxon>Basidiomycota</taxon>
        <taxon>Agaricomycotina</taxon>
        <taxon>Agaricomycetes</taxon>
        <taxon>Hymenochaetales</taxon>
        <taxon>Hymenochaetaceae</taxon>
        <taxon>Pyrrhoderma</taxon>
    </lineage>
</organism>
<accession>A0A286U7S4</accession>
<dbReference type="Proteomes" id="UP000217199">
    <property type="component" value="Unassembled WGS sequence"/>
</dbReference>
<dbReference type="SUPFAM" id="SSF51445">
    <property type="entry name" value="(Trans)glycosidases"/>
    <property type="match status" value="1"/>
</dbReference>
<dbReference type="InterPro" id="IPR017853">
    <property type="entry name" value="GH"/>
</dbReference>
<evidence type="ECO:0000256" key="1">
    <source>
        <dbReference type="SAM" id="SignalP"/>
    </source>
</evidence>
<proteinExistence type="predicted"/>
<evidence type="ECO:0008006" key="4">
    <source>
        <dbReference type="Google" id="ProtNLM"/>
    </source>
</evidence>
<gene>
    <name evidence="2" type="ORF">PNOK_0850100</name>
</gene>